<dbReference type="PROSITE" id="PS50222">
    <property type="entry name" value="EF_HAND_2"/>
    <property type="match status" value="1"/>
</dbReference>
<gene>
    <name evidence="2" type="ORF">KUTeg_024804</name>
</gene>
<dbReference type="Pfam" id="PF13499">
    <property type="entry name" value="EF-hand_7"/>
    <property type="match status" value="1"/>
</dbReference>
<feature type="domain" description="EF-hand" evidence="1">
    <location>
        <begin position="546"/>
        <end position="581"/>
    </location>
</feature>
<dbReference type="Proteomes" id="UP001217089">
    <property type="component" value="Unassembled WGS sequence"/>
</dbReference>
<reference evidence="2 3" key="1">
    <citation type="submission" date="2022-12" db="EMBL/GenBank/DDBJ databases">
        <title>Chromosome-level genome of Tegillarca granosa.</title>
        <authorList>
            <person name="Kim J."/>
        </authorList>
    </citation>
    <scope>NUCLEOTIDE SEQUENCE [LARGE SCALE GENOMIC DNA]</scope>
    <source>
        <strain evidence="2">Teg-2019</strain>
        <tissue evidence="2">Adductor muscle</tissue>
    </source>
</reference>
<keyword evidence="3" id="KW-1185">Reference proteome</keyword>
<sequence>MEKRKMKRKSKEKVIKRWNRLRDFVRSGAFLEIDRIGREVLPDVSMPSFIEVVQAMERMDTREKTFFEKATKTNGKIEVHIETDGEYSKADCHCEHEVNGHDGNYVNGYGTLTNECQSCKDETTADDFDFDENENVRIVDIKSTVTPRPKYSKTVDVYRVACFQCKVIALSNFLKQLTSYTVDISGNMLTYKDVKPMAIALANDQRVLTLNVSNNNIGSLGSMYLAEMLTHNTKLTELLAVSYSQFNLIIKSMNLAGTIPGREGLEALAATVQYNNTIRVLRLESNGIQHTEMRLIIDIIENLKSLKELYLGHNCLGYDGGTELGKTLATNDTLKVLDLRWNHLRRESAVEISKALAQNKTLRTLDLSWNGWGKEGCIALSNSLPKNSTLADLNLTSNRIDMLSLRFLLHGIVRNTSLTRIQIGRNPMTTDGAKAVIKALDSSKSSVLREDIPVDDEFVQLLKKLQEKKTIRFEHGEKLASGLAVITREHDPNDLNRFEPVMVLVEYMRIDNLRLIDFFQYMDTSNRGQLSKSDLRDGVANLSLPFTEHHLDLIMEKVDIKRDGMIDLEEFMMVHRETSRLITQRTTKAKAKHKEDQGLATRRVLVLQTVCIYKESEIYLFKQ</sequence>
<dbReference type="InterPro" id="IPR032675">
    <property type="entry name" value="LRR_dom_sf"/>
</dbReference>
<dbReference type="InterPro" id="IPR011992">
    <property type="entry name" value="EF-hand-dom_pair"/>
</dbReference>
<dbReference type="Pfam" id="PF13516">
    <property type="entry name" value="LRR_6"/>
    <property type="match status" value="5"/>
</dbReference>
<comment type="caution">
    <text evidence="2">The sequence shown here is derived from an EMBL/GenBank/DDBJ whole genome shotgun (WGS) entry which is preliminary data.</text>
</comment>
<evidence type="ECO:0000313" key="3">
    <source>
        <dbReference type="Proteomes" id="UP001217089"/>
    </source>
</evidence>
<dbReference type="InterPro" id="IPR001611">
    <property type="entry name" value="Leu-rich_rpt"/>
</dbReference>
<dbReference type="SUPFAM" id="SSF52047">
    <property type="entry name" value="RNI-like"/>
    <property type="match status" value="1"/>
</dbReference>
<dbReference type="InterPro" id="IPR002048">
    <property type="entry name" value="EF_hand_dom"/>
</dbReference>
<dbReference type="CDD" id="cd00051">
    <property type="entry name" value="EFh"/>
    <property type="match status" value="1"/>
</dbReference>
<name>A0ABQ9E4N7_TEGGR</name>
<dbReference type="SMART" id="SM00368">
    <property type="entry name" value="LRR_RI"/>
    <property type="match status" value="5"/>
</dbReference>
<dbReference type="SUPFAM" id="SSF47473">
    <property type="entry name" value="EF-hand"/>
    <property type="match status" value="1"/>
</dbReference>
<dbReference type="PANTHER" id="PTHR24114:SF2">
    <property type="entry name" value="F-BOX DOMAIN-CONTAINING PROTEIN-RELATED"/>
    <property type="match status" value="1"/>
</dbReference>
<dbReference type="EMBL" id="JARBDR010000923">
    <property type="protein sequence ID" value="KAJ8298273.1"/>
    <property type="molecule type" value="Genomic_DNA"/>
</dbReference>
<organism evidence="2 3">
    <name type="scientific">Tegillarca granosa</name>
    <name type="common">Malaysian cockle</name>
    <name type="synonym">Anadara granosa</name>
    <dbReference type="NCBI Taxonomy" id="220873"/>
    <lineage>
        <taxon>Eukaryota</taxon>
        <taxon>Metazoa</taxon>
        <taxon>Spiralia</taxon>
        <taxon>Lophotrochozoa</taxon>
        <taxon>Mollusca</taxon>
        <taxon>Bivalvia</taxon>
        <taxon>Autobranchia</taxon>
        <taxon>Pteriomorphia</taxon>
        <taxon>Arcoida</taxon>
        <taxon>Arcoidea</taxon>
        <taxon>Arcidae</taxon>
        <taxon>Tegillarca</taxon>
    </lineage>
</organism>
<accession>A0ABQ9E4N7</accession>
<dbReference type="PANTHER" id="PTHR24114">
    <property type="entry name" value="LEUCINE RICH REPEAT FAMILY PROTEIN"/>
    <property type="match status" value="1"/>
</dbReference>
<evidence type="ECO:0000313" key="2">
    <source>
        <dbReference type="EMBL" id="KAJ8298273.1"/>
    </source>
</evidence>
<dbReference type="Gene3D" id="1.10.238.10">
    <property type="entry name" value="EF-hand"/>
    <property type="match status" value="1"/>
</dbReference>
<protein>
    <recommendedName>
        <fullName evidence="1">EF-hand domain-containing protein</fullName>
    </recommendedName>
</protein>
<dbReference type="Gene3D" id="3.80.10.10">
    <property type="entry name" value="Ribonuclease Inhibitor"/>
    <property type="match status" value="3"/>
</dbReference>
<dbReference type="InterPro" id="IPR052394">
    <property type="entry name" value="LRR-containing"/>
</dbReference>
<evidence type="ECO:0000259" key="1">
    <source>
        <dbReference type="PROSITE" id="PS50222"/>
    </source>
</evidence>
<proteinExistence type="predicted"/>